<feature type="transmembrane region" description="Helical" evidence="1">
    <location>
        <begin position="270"/>
        <end position="294"/>
    </location>
</feature>
<feature type="transmembrane region" description="Helical" evidence="1">
    <location>
        <begin position="18"/>
        <end position="38"/>
    </location>
</feature>
<dbReference type="PANTHER" id="PTHR37305:SF1">
    <property type="entry name" value="MEMBRANE PROTEIN"/>
    <property type="match status" value="1"/>
</dbReference>
<feature type="transmembrane region" description="Helical" evidence="1">
    <location>
        <begin position="323"/>
        <end position="347"/>
    </location>
</feature>
<keyword evidence="1" id="KW-0472">Membrane</keyword>
<name>A0A841ZL62_9LIST</name>
<accession>A0A841ZL62</accession>
<keyword evidence="1" id="KW-1133">Transmembrane helix</keyword>
<evidence type="ECO:0000313" key="2">
    <source>
        <dbReference type="EMBL" id="MBC1520976.1"/>
    </source>
</evidence>
<feature type="transmembrane region" description="Helical" evidence="1">
    <location>
        <begin position="152"/>
        <end position="173"/>
    </location>
</feature>
<dbReference type="Proteomes" id="UP000559885">
    <property type="component" value="Unassembled WGS sequence"/>
</dbReference>
<dbReference type="Pfam" id="PF12679">
    <property type="entry name" value="ABC2_membrane_2"/>
    <property type="match status" value="1"/>
</dbReference>
<gene>
    <name evidence="2" type="ORF">HB912_04830</name>
</gene>
<protein>
    <submittedName>
        <fullName evidence="2">ABC transporter permease subunit</fullName>
    </submittedName>
</protein>
<evidence type="ECO:0000313" key="3">
    <source>
        <dbReference type="Proteomes" id="UP000559885"/>
    </source>
</evidence>
<dbReference type="PANTHER" id="PTHR37305">
    <property type="entry name" value="INTEGRAL MEMBRANE PROTEIN-RELATED"/>
    <property type="match status" value="1"/>
</dbReference>
<feature type="transmembrane region" description="Helical" evidence="1">
    <location>
        <begin position="194"/>
        <end position="220"/>
    </location>
</feature>
<proteinExistence type="predicted"/>
<organism evidence="2 3">
    <name type="scientific">Listeria aquatica</name>
    <dbReference type="NCBI Taxonomy" id="1494960"/>
    <lineage>
        <taxon>Bacteria</taxon>
        <taxon>Bacillati</taxon>
        <taxon>Bacillota</taxon>
        <taxon>Bacilli</taxon>
        <taxon>Bacillales</taxon>
        <taxon>Listeriaceae</taxon>
        <taxon>Listeria</taxon>
    </lineage>
</organism>
<sequence>MNLIKNEWQKLLLRKSSWIMQLVLVLMVFLMALLLFFVNKTINTSEGSGEAPRGVTQHFDASGQPISEDQYNSIAKNDSEKAKQIRTEVLSPKDSVSALKMQKKAVTDKQTKEELQRQIDYYQVYADKGKTPLESAGGPDGAQFFGSLAQEASIATILVVIIASTIVASEFSGGTIKLLLTRPYSRSQVLASKLIICIIYAVISSIVLFVSSLLFSLMLGSESYSLPLAPATGSLNAYEMALKLTGTNFVLMLTFLSIAFLFSSVVRSQALAVGVGIGALFSGNIIATFLPLAIAKYDWLKWLIFNLFQLNSMALGNEVAGGLAMWQVILTLFAYIIVILGFTFYIFKKRDVALS</sequence>
<comment type="caution">
    <text evidence="2">The sequence shown here is derived from an EMBL/GenBank/DDBJ whole genome shotgun (WGS) entry which is preliminary data.</text>
</comment>
<dbReference type="GO" id="GO:0005886">
    <property type="term" value="C:plasma membrane"/>
    <property type="evidence" value="ECO:0007669"/>
    <property type="project" value="UniProtKB-SubCell"/>
</dbReference>
<reference evidence="2 3" key="1">
    <citation type="submission" date="2020-03" db="EMBL/GenBank/DDBJ databases">
        <title>Soil Listeria distribution.</title>
        <authorList>
            <person name="Liao J."/>
            <person name="Wiedmann M."/>
        </authorList>
    </citation>
    <scope>NUCLEOTIDE SEQUENCE [LARGE SCALE GENOMIC DNA]</scope>
    <source>
        <strain evidence="2 3">FSL L7-1507</strain>
    </source>
</reference>
<dbReference type="AlphaFoldDB" id="A0A841ZL62"/>
<evidence type="ECO:0000256" key="1">
    <source>
        <dbReference type="SAM" id="Phobius"/>
    </source>
</evidence>
<keyword evidence="1" id="KW-0812">Transmembrane</keyword>
<dbReference type="RefSeq" id="WP_185372543.1">
    <property type="nucleotide sequence ID" value="NZ_JAARRM010000001.1"/>
</dbReference>
<feature type="transmembrane region" description="Helical" evidence="1">
    <location>
        <begin position="240"/>
        <end position="263"/>
    </location>
</feature>
<dbReference type="GO" id="GO:0140359">
    <property type="term" value="F:ABC-type transporter activity"/>
    <property type="evidence" value="ECO:0007669"/>
    <property type="project" value="InterPro"/>
</dbReference>
<dbReference type="EMBL" id="JAARRM010000001">
    <property type="protein sequence ID" value="MBC1520976.1"/>
    <property type="molecule type" value="Genomic_DNA"/>
</dbReference>